<dbReference type="InterPro" id="IPR002227">
    <property type="entry name" value="Tyrosinase_Cu-bd"/>
</dbReference>
<keyword evidence="3" id="KW-1185">Reference proteome</keyword>
<proteinExistence type="predicted"/>
<name>A0A183BKW9_GLOPA</name>
<dbReference type="SUPFAM" id="SSF48056">
    <property type="entry name" value="Di-copper centre-containing domain"/>
    <property type="match status" value="1"/>
</dbReference>
<keyword evidence="1" id="KW-0472">Membrane</keyword>
<dbReference type="WBParaSite" id="GPLIN_000125000">
    <property type="protein sequence ID" value="GPLIN_000125000"/>
    <property type="gene ID" value="GPLIN_000125000"/>
</dbReference>
<accession>A0A183BKW9</accession>
<feature type="transmembrane region" description="Helical" evidence="1">
    <location>
        <begin position="12"/>
        <end position="32"/>
    </location>
</feature>
<protein>
    <submittedName>
        <fullName evidence="4">Tyrosinase_Cu-bd domain-containing protein</fullName>
    </submittedName>
</protein>
<dbReference type="Proteomes" id="UP000050741">
    <property type="component" value="Unassembled WGS sequence"/>
</dbReference>
<dbReference type="GO" id="GO:0016491">
    <property type="term" value="F:oxidoreductase activity"/>
    <property type="evidence" value="ECO:0007669"/>
    <property type="project" value="InterPro"/>
</dbReference>
<evidence type="ECO:0000259" key="2">
    <source>
        <dbReference type="Pfam" id="PF00264"/>
    </source>
</evidence>
<organism evidence="3 4">
    <name type="scientific">Globodera pallida</name>
    <name type="common">Potato cyst nematode worm</name>
    <name type="synonym">Heterodera pallida</name>
    <dbReference type="NCBI Taxonomy" id="36090"/>
    <lineage>
        <taxon>Eukaryota</taxon>
        <taxon>Metazoa</taxon>
        <taxon>Ecdysozoa</taxon>
        <taxon>Nematoda</taxon>
        <taxon>Chromadorea</taxon>
        <taxon>Rhabditida</taxon>
        <taxon>Tylenchina</taxon>
        <taxon>Tylenchomorpha</taxon>
        <taxon>Tylenchoidea</taxon>
        <taxon>Heteroderidae</taxon>
        <taxon>Heteroderinae</taxon>
        <taxon>Globodera</taxon>
    </lineage>
</organism>
<sequence>MHGTMAFFLTKTPGIALLIFVHFVGAAAVAGGRGDRLEIALRAVDPRVAVPYWDFALDGRLLNPADSIMWSNLFMGTPSGSGTIADGPLASWITPSGGPIRRQLGGAGALFTEQQCVLI</sequence>
<dbReference type="Pfam" id="PF00264">
    <property type="entry name" value="Tyrosinase"/>
    <property type="match status" value="1"/>
</dbReference>
<evidence type="ECO:0000313" key="3">
    <source>
        <dbReference type="Proteomes" id="UP000050741"/>
    </source>
</evidence>
<dbReference type="AlphaFoldDB" id="A0A183BKW9"/>
<keyword evidence="1" id="KW-0812">Transmembrane</keyword>
<feature type="domain" description="Tyrosinase copper-binding" evidence="2">
    <location>
        <begin position="37"/>
        <end position="99"/>
    </location>
</feature>
<keyword evidence="1" id="KW-1133">Transmembrane helix</keyword>
<evidence type="ECO:0000256" key="1">
    <source>
        <dbReference type="SAM" id="Phobius"/>
    </source>
</evidence>
<dbReference type="Gene3D" id="1.10.1280.10">
    <property type="entry name" value="Di-copper center containing domain from catechol oxidase"/>
    <property type="match status" value="1"/>
</dbReference>
<evidence type="ECO:0000313" key="4">
    <source>
        <dbReference type="WBParaSite" id="GPLIN_000125000"/>
    </source>
</evidence>
<dbReference type="InterPro" id="IPR008922">
    <property type="entry name" value="Di-copper_centre_dom_sf"/>
</dbReference>
<reference evidence="3" key="1">
    <citation type="submission" date="2014-05" db="EMBL/GenBank/DDBJ databases">
        <title>The genome and life-stage specific transcriptomes of Globodera pallida elucidate key aspects of plant parasitism by a cyst nematode.</title>
        <authorList>
            <person name="Cotton J.A."/>
            <person name="Lilley C.J."/>
            <person name="Jones L.M."/>
            <person name="Kikuchi T."/>
            <person name="Reid A.J."/>
            <person name="Thorpe P."/>
            <person name="Tsai I.J."/>
            <person name="Beasley H."/>
            <person name="Blok V."/>
            <person name="Cock P.J.A."/>
            <person name="Van den Akker S.E."/>
            <person name="Holroyd N."/>
            <person name="Hunt M."/>
            <person name="Mantelin S."/>
            <person name="Naghra H."/>
            <person name="Pain A."/>
            <person name="Palomares-Rius J.E."/>
            <person name="Zarowiecki M."/>
            <person name="Berriman M."/>
            <person name="Jones J.T."/>
            <person name="Urwin P.E."/>
        </authorList>
    </citation>
    <scope>NUCLEOTIDE SEQUENCE [LARGE SCALE GENOMIC DNA]</scope>
    <source>
        <strain evidence="3">Lindley</strain>
    </source>
</reference>
<reference evidence="4" key="2">
    <citation type="submission" date="2016-06" db="UniProtKB">
        <authorList>
            <consortium name="WormBaseParasite"/>
        </authorList>
    </citation>
    <scope>IDENTIFICATION</scope>
</reference>